<reference evidence="2" key="1">
    <citation type="submission" date="2020-06" db="EMBL/GenBank/DDBJ databases">
        <authorList>
            <person name="Li T."/>
            <person name="Hu X."/>
            <person name="Zhang T."/>
            <person name="Song X."/>
            <person name="Zhang H."/>
            <person name="Dai N."/>
            <person name="Sheng W."/>
            <person name="Hou X."/>
            <person name="Wei L."/>
        </authorList>
    </citation>
    <scope>NUCLEOTIDE SEQUENCE</scope>
    <source>
        <strain evidence="2">3651</strain>
        <tissue evidence="2">Leaf</tissue>
    </source>
</reference>
<sequence length="103" mass="11815">MAHEMGKMKEALNFAEAENNSVMVPLGLWHAETDSQGFYLVGRLLGRRNFNFEALKQTLMNVFNPLKGLDIRLIENGRLLFKFTHILDRKRVIEAVLGPSKRT</sequence>
<dbReference type="InterPro" id="IPR025558">
    <property type="entry name" value="DUF4283"/>
</dbReference>
<keyword evidence="3" id="KW-1185">Reference proteome</keyword>
<proteinExistence type="predicted"/>
<dbReference type="Proteomes" id="UP001293254">
    <property type="component" value="Unassembled WGS sequence"/>
</dbReference>
<name>A0AAE1YT57_9LAMI</name>
<reference evidence="2" key="2">
    <citation type="journal article" date="2024" name="Plant">
        <title>Genomic evolution and insights into agronomic trait innovations of Sesamum species.</title>
        <authorList>
            <person name="Miao H."/>
            <person name="Wang L."/>
            <person name="Qu L."/>
            <person name="Liu H."/>
            <person name="Sun Y."/>
            <person name="Le M."/>
            <person name="Wang Q."/>
            <person name="Wei S."/>
            <person name="Zheng Y."/>
            <person name="Lin W."/>
            <person name="Duan Y."/>
            <person name="Cao H."/>
            <person name="Xiong S."/>
            <person name="Wang X."/>
            <person name="Wei L."/>
            <person name="Li C."/>
            <person name="Ma Q."/>
            <person name="Ju M."/>
            <person name="Zhao R."/>
            <person name="Li G."/>
            <person name="Mu C."/>
            <person name="Tian Q."/>
            <person name="Mei H."/>
            <person name="Zhang T."/>
            <person name="Gao T."/>
            <person name="Zhang H."/>
        </authorList>
    </citation>
    <scope>NUCLEOTIDE SEQUENCE</scope>
    <source>
        <strain evidence="2">3651</strain>
    </source>
</reference>
<gene>
    <name evidence="2" type="ORF">Salat_0722800</name>
</gene>
<dbReference type="EMBL" id="JACGWO010000002">
    <property type="protein sequence ID" value="KAK4435593.1"/>
    <property type="molecule type" value="Genomic_DNA"/>
</dbReference>
<dbReference type="Pfam" id="PF14111">
    <property type="entry name" value="DUF4283"/>
    <property type="match status" value="1"/>
</dbReference>
<protein>
    <recommendedName>
        <fullName evidence="1">DUF4283 domain-containing protein</fullName>
    </recommendedName>
</protein>
<evidence type="ECO:0000259" key="1">
    <source>
        <dbReference type="Pfam" id="PF14111"/>
    </source>
</evidence>
<feature type="domain" description="DUF4283" evidence="1">
    <location>
        <begin position="36"/>
        <end position="94"/>
    </location>
</feature>
<evidence type="ECO:0000313" key="2">
    <source>
        <dbReference type="EMBL" id="KAK4435593.1"/>
    </source>
</evidence>
<dbReference type="AlphaFoldDB" id="A0AAE1YT57"/>
<organism evidence="2 3">
    <name type="scientific">Sesamum alatum</name>
    <dbReference type="NCBI Taxonomy" id="300844"/>
    <lineage>
        <taxon>Eukaryota</taxon>
        <taxon>Viridiplantae</taxon>
        <taxon>Streptophyta</taxon>
        <taxon>Embryophyta</taxon>
        <taxon>Tracheophyta</taxon>
        <taxon>Spermatophyta</taxon>
        <taxon>Magnoliopsida</taxon>
        <taxon>eudicotyledons</taxon>
        <taxon>Gunneridae</taxon>
        <taxon>Pentapetalae</taxon>
        <taxon>asterids</taxon>
        <taxon>lamiids</taxon>
        <taxon>Lamiales</taxon>
        <taxon>Pedaliaceae</taxon>
        <taxon>Sesamum</taxon>
    </lineage>
</organism>
<comment type="caution">
    <text evidence="2">The sequence shown here is derived from an EMBL/GenBank/DDBJ whole genome shotgun (WGS) entry which is preliminary data.</text>
</comment>
<evidence type="ECO:0000313" key="3">
    <source>
        <dbReference type="Proteomes" id="UP001293254"/>
    </source>
</evidence>
<accession>A0AAE1YT57</accession>